<proteinExistence type="predicted"/>
<feature type="non-terminal residue" evidence="1">
    <location>
        <position position="1"/>
    </location>
</feature>
<dbReference type="Proteomes" id="UP000663868">
    <property type="component" value="Unassembled WGS sequence"/>
</dbReference>
<protein>
    <submittedName>
        <fullName evidence="1">Uncharacterized protein</fullName>
    </submittedName>
</protein>
<evidence type="ECO:0000313" key="1">
    <source>
        <dbReference type="EMBL" id="CAF4356139.1"/>
    </source>
</evidence>
<sequence length="61" mass="6984">QLEKYTPARLSFVEKLAAHRSNRSHETFGQLNVPLEFLSNTSKDTDDEVLVPIRCKIPTKN</sequence>
<dbReference type="AlphaFoldDB" id="A0A820LAP9"/>
<feature type="non-terminal residue" evidence="1">
    <location>
        <position position="61"/>
    </location>
</feature>
<reference evidence="1" key="1">
    <citation type="submission" date="2021-02" db="EMBL/GenBank/DDBJ databases">
        <authorList>
            <person name="Nowell W R."/>
        </authorList>
    </citation>
    <scope>NUCLEOTIDE SEQUENCE</scope>
</reference>
<organism evidence="1 2">
    <name type="scientific">Adineta steineri</name>
    <dbReference type="NCBI Taxonomy" id="433720"/>
    <lineage>
        <taxon>Eukaryota</taxon>
        <taxon>Metazoa</taxon>
        <taxon>Spiralia</taxon>
        <taxon>Gnathifera</taxon>
        <taxon>Rotifera</taxon>
        <taxon>Eurotatoria</taxon>
        <taxon>Bdelloidea</taxon>
        <taxon>Adinetida</taxon>
        <taxon>Adinetidae</taxon>
        <taxon>Adineta</taxon>
    </lineage>
</organism>
<name>A0A820LAP9_9BILA</name>
<accession>A0A820LAP9</accession>
<comment type="caution">
    <text evidence="1">The sequence shown here is derived from an EMBL/GenBank/DDBJ whole genome shotgun (WGS) entry which is preliminary data.</text>
</comment>
<evidence type="ECO:0000313" key="2">
    <source>
        <dbReference type="Proteomes" id="UP000663868"/>
    </source>
</evidence>
<gene>
    <name evidence="1" type="ORF">KXQ929_LOCUS48550</name>
</gene>
<dbReference type="EMBL" id="CAJOBB010019213">
    <property type="protein sequence ID" value="CAF4356139.1"/>
    <property type="molecule type" value="Genomic_DNA"/>
</dbReference>